<protein>
    <recommendedName>
        <fullName evidence="3">RING-type E3 ubiquitin transferase</fullName>
        <ecNumber evidence="3">2.3.2.27</ecNumber>
    </recommendedName>
</protein>
<evidence type="ECO:0000256" key="5">
    <source>
        <dbReference type="ARBA" id="ARBA00022692"/>
    </source>
</evidence>
<feature type="transmembrane region" description="Helical" evidence="13">
    <location>
        <begin position="84"/>
        <end position="105"/>
    </location>
</feature>
<proteinExistence type="predicted"/>
<evidence type="ECO:0000256" key="3">
    <source>
        <dbReference type="ARBA" id="ARBA00012483"/>
    </source>
</evidence>
<evidence type="ECO:0000256" key="4">
    <source>
        <dbReference type="ARBA" id="ARBA00022679"/>
    </source>
</evidence>
<evidence type="ECO:0000256" key="1">
    <source>
        <dbReference type="ARBA" id="ARBA00000900"/>
    </source>
</evidence>
<keyword evidence="8" id="KW-0833">Ubl conjugation pathway</keyword>
<feature type="transmembrane region" description="Helical" evidence="13">
    <location>
        <begin position="117"/>
        <end position="137"/>
    </location>
</feature>
<keyword evidence="6" id="KW-0479">Metal-binding</keyword>
<dbReference type="GO" id="GO:0061630">
    <property type="term" value="F:ubiquitin protein ligase activity"/>
    <property type="evidence" value="ECO:0007669"/>
    <property type="project" value="UniProtKB-EC"/>
</dbReference>
<evidence type="ECO:0000256" key="10">
    <source>
        <dbReference type="ARBA" id="ARBA00022989"/>
    </source>
</evidence>
<dbReference type="Proteomes" id="UP001630127">
    <property type="component" value="Unassembled WGS sequence"/>
</dbReference>
<sequence length="225" mass="25656">MSTARAADESNNSNNRVDTTQFLGDQIFRDRLYLRRPPSLLGAARLLRRPSGRRMMRETSMRVREAAAEQIEERRSDWAYSKPIVFLDLLWNFALVVVSISVLIISRNESPSTPLRLWVVGYALQCLLHMVCVCLEYKKRRQQRYLMGDSSWRSGGSRNHGGRWNSSHSSSGSDQGEFVDYGSDGRQNDEETRSYFVLGAKDFSRGFQLGVYVFVEGYAGMMSVA</sequence>
<comment type="caution">
    <text evidence="14">The sequence shown here is derived from an EMBL/GenBank/DDBJ whole genome shotgun (WGS) entry which is preliminary data.</text>
</comment>
<comment type="catalytic activity">
    <reaction evidence="1">
        <text>S-ubiquitinyl-[E2 ubiquitin-conjugating enzyme]-L-cysteine + [acceptor protein]-L-lysine = [E2 ubiquitin-conjugating enzyme]-L-cysteine + N(6)-ubiquitinyl-[acceptor protein]-L-lysine.</text>
        <dbReference type="EC" id="2.3.2.27"/>
    </reaction>
</comment>
<evidence type="ECO:0000256" key="2">
    <source>
        <dbReference type="ARBA" id="ARBA00004141"/>
    </source>
</evidence>
<keyword evidence="11 13" id="KW-0472">Membrane</keyword>
<evidence type="ECO:0000256" key="11">
    <source>
        <dbReference type="ARBA" id="ARBA00023136"/>
    </source>
</evidence>
<evidence type="ECO:0000256" key="6">
    <source>
        <dbReference type="ARBA" id="ARBA00022723"/>
    </source>
</evidence>
<gene>
    <name evidence="14" type="ORF">ACH5RR_024016</name>
</gene>
<evidence type="ECO:0000256" key="8">
    <source>
        <dbReference type="ARBA" id="ARBA00022786"/>
    </source>
</evidence>
<evidence type="ECO:0000313" key="14">
    <source>
        <dbReference type="EMBL" id="KAL3517114.1"/>
    </source>
</evidence>
<dbReference type="EMBL" id="JBJUIK010000010">
    <property type="protein sequence ID" value="KAL3517114.1"/>
    <property type="molecule type" value="Genomic_DNA"/>
</dbReference>
<comment type="subcellular location">
    <subcellularLocation>
        <location evidence="2">Membrane</location>
        <topology evidence="2">Multi-pass membrane protein</topology>
    </subcellularLocation>
</comment>
<keyword evidence="5 13" id="KW-0812">Transmembrane</keyword>
<evidence type="ECO:0000313" key="15">
    <source>
        <dbReference type="Proteomes" id="UP001630127"/>
    </source>
</evidence>
<feature type="region of interest" description="Disordered" evidence="12">
    <location>
        <begin position="152"/>
        <end position="187"/>
    </location>
</feature>
<name>A0ABD2ZDE6_9GENT</name>
<reference evidence="14 15" key="1">
    <citation type="submission" date="2024-11" db="EMBL/GenBank/DDBJ databases">
        <title>A near-complete genome assembly of Cinchona calisaya.</title>
        <authorList>
            <person name="Lian D.C."/>
            <person name="Zhao X.W."/>
            <person name="Wei L."/>
        </authorList>
    </citation>
    <scope>NUCLEOTIDE SEQUENCE [LARGE SCALE GENOMIC DNA]</scope>
    <source>
        <tissue evidence="14">Nenye</tissue>
    </source>
</reference>
<dbReference type="EC" id="2.3.2.27" evidence="3"/>
<keyword evidence="10 13" id="KW-1133">Transmembrane helix</keyword>
<dbReference type="GO" id="GO:0016020">
    <property type="term" value="C:membrane"/>
    <property type="evidence" value="ECO:0007669"/>
    <property type="project" value="UniProtKB-SubCell"/>
</dbReference>
<evidence type="ECO:0000256" key="13">
    <source>
        <dbReference type="SAM" id="Phobius"/>
    </source>
</evidence>
<keyword evidence="15" id="KW-1185">Reference proteome</keyword>
<dbReference type="AlphaFoldDB" id="A0ABD2ZDE6"/>
<keyword evidence="9" id="KW-0862">Zinc</keyword>
<dbReference type="GO" id="GO:0008270">
    <property type="term" value="F:zinc ion binding"/>
    <property type="evidence" value="ECO:0007669"/>
    <property type="project" value="UniProtKB-KW"/>
</dbReference>
<keyword evidence="4" id="KW-0808">Transferase</keyword>
<evidence type="ECO:0000256" key="12">
    <source>
        <dbReference type="SAM" id="MobiDB-lite"/>
    </source>
</evidence>
<accession>A0ABD2ZDE6</accession>
<dbReference type="PANTHER" id="PTHR45977">
    <property type="entry name" value="TARGET OF ERK KINASE MPK-1"/>
    <property type="match status" value="1"/>
</dbReference>
<evidence type="ECO:0000256" key="7">
    <source>
        <dbReference type="ARBA" id="ARBA00022771"/>
    </source>
</evidence>
<evidence type="ECO:0000256" key="9">
    <source>
        <dbReference type="ARBA" id="ARBA00022833"/>
    </source>
</evidence>
<dbReference type="PANTHER" id="PTHR45977:SF28">
    <property type="entry name" value="OS02G0674700 PROTEIN"/>
    <property type="match status" value="1"/>
</dbReference>
<keyword evidence="7" id="KW-0863">Zinc-finger</keyword>
<organism evidence="14 15">
    <name type="scientific">Cinchona calisaya</name>
    <dbReference type="NCBI Taxonomy" id="153742"/>
    <lineage>
        <taxon>Eukaryota</taxon>
        <taxon>Viridiplantae</taxon>
        <taxon>Streptophyta</taxon>
        <taxon>Embryophyta</taxon>
        <taxon>Tracheophyta</taxon>
        <taxon>Spermatophyta</taxon>
        <taxon>Magnoliopsida</taxon>
        <taxon>eudicotyledons</taxon>
        <taxon>Gunneridae</taxon>
        <taxon>Pentapetalae</taxon>
        <taxon>asterids</taxon>
        <taxon>lamiids</taxon>
        <taxon>Gentianales</taxon>
        <taxon>Rubiaceae</taxon>
        <taxon>Cinchonoideae</taxon>
        <taxon>Cinchoneae</taxon>
        <taxon>Cinchona</taxon>
    </lineage>
</organism>